<keyword evidence="6" id="KW-1185">Reference proteome</keyword>
<dbReference type="InterPro" id="IPR011043">
    <property type="entry name" value="Gal_Oxase/kelch_b-propeller"/>
</dbReference>
<feature type="chain" id="PRO_5046845744" description="Galactose oxidase" evidence="2">
    <location>
        <begin position="38"/>
        <end position="638"/>
    </location>
</feature>
<feature type="domain" description="Glyoxal oxidase N-terminal" evidence="3">
    <location>
        <begin position="410"/>
        <end position="526"/>
    </location>
</feature>
<evidence type="ECO:0000313" key="5">
    <source>
        <dbReference type="EMBL" id="GAA2157047.1"/>
    </source>
</evidence>
<dbReference type="InterPro" id="IPR015202">
    <property type="entry name" value="GO-like_E_set"/>
</dbReference>
<protein>
    <recommendedName>
        <fullName evidence="7">Galactose oxidase</fullName>
    </recommendedName>
</protein>
<dbReference type="CDD" id="cd02851">
    <property type="entry name" value="E_set_GO_C"/>
    <property type="match status" value="1"/>
</dbReference>
<dbReference type="InterPro" id="IPR014756">
    <property type="entry name" value="Ig_E-set"/>
</dbReference>
<dbReference type="Pfam" id="PF09118">
    <property type="entry name" value="GO-like_E_set"/>
    <property type="match status" value="1"/>
</dbReference>
<evidence type="ECO:0000259" key="4">
    <source>
        <dbReference type="Pfam" id="PF09118"/>
    </source>
</evidence>
<sequence>MPRTTPPRRARLSAVLSACALVSAVATTTVLATPLHAAPRTAGATADGFTAEQLKAEVRPAELAALGQDEAEYLAWSRLEANAARQEKRAVSAPYPQSVRTARLKLLTDTQASLNKSFDPKVFGRFTDYFPSPDYGVHIAMLPTGKVLVFSFEPVTEDPTQEPAPTQTIGKDNRGRAYIWDPAKGNGRDAFKSVPPPDVVLDDGTGVSRPAPFFCAGHSFLPNGMLGVFGGNFGGGGGTGAKLSLVFDPWNETWTRNSDMSVGRWYPSVVTGEDGRQLIMSGQSEYGWGWPTPVVERFPAKSHSVPKDPAKVPVSPVDKFGVEAPFTTDYPQLFSLNDGKIYAFGRTATEQWKFDPKAETRTDLPARPDAVQRNYGSAVALPGGFNGPDSMLLLGGNRDNPNTYQFSGNQWSMLKPRAFGRTQDDTLILPDGKLFTVNGAFDIRDYGNGALNPNGDLKYRQTEARDADGNWQLGPVQRLARGYHSNAVILPDGRIMVTGDELQQIANNPDIKSGMNGSIEIFEPPYLQTGSRPTLDSAPTGPLRYNTAFTVNTSTPGRVTRAVLLSPITSTHSVDTSQRHVELQITGRSGGQLTLQTPPLAAAAPPGYYMLFLLDAAGVPSVAKWVKLETKDTGGQLG</sequence>
<proteinExistence type="predicted"/>
<organism evidence="5 6">
    <name type="scientific">Kitasatospora kazusensis</name>
    <dbReference type="NCBI Taxonomy" id="407974"/>
    <lineage>
        <taxon>Bacteria</taxon>
        <taxon>Bacillati</taxon>
        <taxon>Actinomycetota</taxon>
        <taxon>Actinomycetes</taxon>
        <taxon>Kitasatosporales</taxon>
        <taxon>Streptomycetaceae</taxon>
        <taxon>Kitasatospora</taxon>
    </lineage>
</organism>
<dbReference type="EMBL" id="BAAANT010000056">
    <property type="protein sequence ID" value="GAA2157047.1"/>
    <property type="molecule type" value="Genomic_DNA"/>
</dbReference>
<dbReference type="InterPro" id="IPR037293">
    <property type="entry name" value="Gal_Oxidase_central_sf"/>
</dbReference>
<dbReference type="SUPFAM" id="SSF81296">
    <property type="entry name" value="E set domains"/>
    <property type="match status" value="1"/>
</dbReference>
<dbReference type="InterPro" id="IPR009880">
    <property type="entry name" value="Glyoxal_oxidase_N"/>
</dbReference>
<evidence type="ECO:0008006" key="7">
    <source>
        <dbReference type="Google" id="ProtNLM"/>
    </source>
</evidence>
<dbReference type="RefSeq" id="WP_344469128.1">
    <property type="nucleotide sequence ID" value="NZ_BAAANT010000056.1"/>
</dbReference>
<keyword evidence="1 2" id="KW-0732">Signal</keyword>
<feature type="signal peptide" evidence="2">
    <location>
        <begin position="1"/>
        <end position="37"/>
    </location>
</feature>
<comment type="caution">
    <text evidence="5">The sequence shown here is derived from an EMBL/GenBank/DDBJ whole genome shotgun (WGS) entry which is preliminary data.</text>
</comment>
<evidence type="ECO:0000256" key="1">
    <source>
        <dbReference type="ARBA" id="ARBA00022729"/>
    </source>
</evidence>
<dbReference type="InterPro" id="IPR013783">
    <property type="entry name" value="Ig-like_fold"/>
</dbReference>
<feature type="domain" description="Galactose oxidase-like Early set" evidence="4">
    <location>
        <begin position="532"/>
        <end position="627"/>
    </location>
</feature>
<reference evidence="5 6" key="1">
    <citation type="journal article" date="2019" name="Int. J. Syst. Evol. Microbiol.">
        <title>The Global Catalogue of Microorganisms (GCM) 10K type strain sequencing project: providing services to taxonomists for standard genome sequencing and annotation.</title>
        <authorList>
            <consortium name="The Broad Institute Genomics Platform"/>
            <consortium name="The Broad Institute Genome Sequencing Center for Infectious Disease"/>
            <person name="Wu L."/>
            <person name="Ma J."/>
        </authorList>
    </citation>
    <scope>NUCLEOTIDE SEQUENCE [LARGE SCALE GENOMIC DNA]</scope>
    <source>
        <strain evidence="5 6">JCM 14560</strain>
    </source>
</reference>
<dbReference type="Gene3D" id="2.130.10.80">
    <property type="entry name" value="Galactose oxidase/kelch, beta-propeller"/>
    <property type="match status" value="1"/>
</dbReference>
<evidence type="ECO:0000313" key="6">
    <source>
        <dbReference type="Proteomes" id="UP001422759"/>
    </source>
</evidence>
<evidence type="ECO:0000256" key="2">
    <source>
        <dbReference type="SAM" id="SignalP"/>
    </source>
</evidence>
<evidence type="ECO:0000259" key="3">
    <source>
        <dbReference type="Pfam" id="PF07250"/>
    </source>
</evidence>
<dbReference type="PANTHER" id="PTHR32208">
    <property type="entry name" value="SECRETED PROTEIN-RELATED"/>
    <property type="match status" value="1"/>
</dbReference>
<gene>
    <name evidence="5" type="ORF">GCM10009760_58730</name>
</gene>
<dbReference type="PANTHER" id="PTHR32208:SF21">
    <property type="entry name" value="LOW QUALITY PROTEIN: ALDEHYDE OXIDASE GLOX-LIKE"/>
    <property type="match status" value="1"/>
</dbReference>
<name>A0ABN3A9S0_9ACTN</name>
<dbReference type="Gene3D" id="2.60.40.10">
    <property type="entry name" value="Immunoglobulins"/>
    <property type="match status" value="1"/>
</dbReference>
<dbReference type="Pfam" id="PF07250">
    <property type="entry name" value="Glyoxal_oxid_N"/>
    <property type="match status" value="1"/>
</dbReference>
<dbReference type="Proteomes" id="UP001422759">
    <property type="component" value="Unassembled WGS sequence"/>
</dbReference>
<accession>A0ABN3A9S0</accession>
<dbReference type="SUPFAM" id="SSF50965">
    <property type="entry name" value="Galactose oxidase, central domain"/>
    <property type="match status" value="1"/>
</dbReference>